<feature type="transmembrane region" description="Helical" evidence="1">
    <location>
        <begin position="212"/>
        <end position="229"/>
    </location>
</feature>
<dbReference type="Proteomes" id="UP000198287">
    <property type="component" value="Unassembled WGS sequence"/>
</dbReference>
<evidence type="ECO:0000313" key="3">
    <source>
        <dbReference type="Proteomes" id="UP000198287"/>
    </source>
</evidence>
<comment type="caution">
    <text evidence="2">The sequence shown here is derived from an EMBL/GenBank/DDBJ whole genome shotgun (WGS) entry which is preliminary data.</text>
</comment>
<gene>
    <name evidence="2" type="ORF">Fcan01_15355</name>
</gene>
<organism evidence="2 3">
    <name type="scientific">Folsomia candida</name>
    <name type="common">Springtail</name>
    <dbReference type="NCBI Taxonomy" id="158441"/>
    <lineage>
        <taxon>Eukaryota</taxon>
        <taxon>Metazoa</taxon>
        <taxon>Ecdysozoa</taxon>
        <taxon>Arthropoda</taxon>
        <taxon>Hexapoda</taxon>
        <taxon>Collembola</taxon>
        <taxon>Entomobryomorpha</taxon>
        <taxon>Isotomoidea</taxon>
        <taxon>Isotomidae</taxon>
        <taxon>Proisotominae</taxon>
        <taxon>Folsomia</taxon>
    </lineage>
</organism>
<accession>A0A226DUV0</accession>
<protein>
    <submittedName>
        <fullName evidence="2">Uncharacterized protein</fullName>
    </submittedName>
</protein>
<feature type="transmembrane region" description="Helical" evidence="1">
    <location>
        <begin position="62"/>
        <end position="85"/>
    </location>
</feature>
<keyword evidence="3" id="KW-1185">Reference proteome</keyword>
<keyword evidence="1" id="KW-0812">Transmembrane</keyword>
<evidence type="ECO:0000256" key="1">
    <source>
        <dbReference type="SAM" id="Phobius"/>
    </source>
</evidence>
<dbReference type="EMBL" id="LNIX01000010">
    <property type="protein sequence ID" value="OXA49252.1"/>
    <property type="molecule type" value="Genomic_DNA"/>
</dbReference>
<keyword evidence="1" id="KW-1133">Transmembrane helix</keyword>
<feature type="transmembrane region" description="Helical" evidence="1">
    <location>
        <begin position="304"/>
        <end position="324"/>
    </location>
</feature>
<feature type="transmembrane region" description="Helical" evidence="1">
    <location>
        <begin position="153"/>
        <end position="172"/>
    </location>
</feature>
<proteinExistence type="predicted"/>
<keyword evidence="1" id="KW-0472">Membrane</keyword>
<sequence>MAKTTPSVSKIIPKNANVHQVDSSVWKVLDSLQKVLDKFWQLPVQINGQELKIVSNSKMSGYFFAAGSMAFIWILTVLLCYKVILFSDPDFIPLTAVVSTLILSDCGSALAITYSLFVNRSDIDFAVRAAKSIMDDISVGRPRKTSPLDIRTILANGVLNSLLAFPCFGFLVPFVNGECAPYFYLFRYFSLPFPISECISALIYFQLMLQTSFVTAFFLLYVMICLEFLNQGLRCIALGASFCERNSKTRNLNNKFSTSIWTKSKLLNIISLFPAPALMGIVLCLGAVFIYGTISLYHVFNNPLLYLVGPMMLISIFVGCAAIFPELVNINLYSEEWIRTSGRKLVSKEGRRVVRSIRPLRVMLGDFYFFKRSLTIDVLGIVMYHGVTLVLAFK</sequence>
<evidence type="ECO:0000313" key="2">
    <source>
        <dbReference type="EMBL" id="OXA49252.1"/>
    </source>
</evidence>
<dbReference type="AlphaFoldDB" id="A0A226DUV0"/>
<feature type="transmembrane region" description="Helical" evidence="1">
    <location>
        <begin position="374"/>
        <end position="393"/>
    </location>
</feature>
<reference evidence="2 3" key="1">
    <citation type="submission" date="2015-12" db="EMBL/GenBank/DDBJ databases">
        <title>The genome of Folsomia candida.</title>
        <authorList>
            <person name="Faddeeva A."/>
            <person name="Derks M.F."/>
            <person name="Anvar Y."/>
            <person name="Smit S."/>
            <person name="Van Straalen N."/>
            <person name="Roelofs D."/>
        </authorList>
    </citation>
    <scope>NUCLEOTIDE SEQUENCE [LARGE SCALE GENOMIC DNA]</scope>
    <source>
        <strain evidence="2 3">VU population</strain>
        <tissue evidence="2">Whole body</tissue>
    </source>
</reference>
<feature type="transmembrane region" description="Helical" evidence="1">
    <location>
        <begin position="184"/>
        <end position="205"/>
    </location>
</feature>
<feature type="transmembrane region" description="Helical" evidence="1">
    <location>
        <begin position="269"/>
        <end position="292"/>
    </location>
</feature>
<feature type="transmembrane region" description="Helical" evidence="1">
    <location>
        <begin position="91"/>
        <end position="118"/>
    </location>
</feature>
<name>A0A226DUV0_FOLCA</name>